<feature type="region of interest" description="Disordered" evidence="1">
    <location>
        <begin position="182"/>
        <end position="222"/>
    </location>
</feature>
<evidence type="ECO:0000256" key="1">
    <source>
        <dbReference type="SAM" id="MobiDB-lite"/>
    </source>
</evidence>
<dbReference type="EMBL" id="MU853762">
    <property type="protein sequence ID" value="KAK3944023.1"/>
    <property type="molecule type" value="Genomic_DNA"/>
</dbReference>
<feature type="compositionally biased region" description="Polar residues" evidence="1">
    <location>
        <begin position="186"/>
        <end position="203"/>
    </location>
</feature>
<sequence length="369" mass="38528">MAVDDYLGRTLNCQMEMQNKEIACLRRGIALLNQAVNIQAVKMVRLENKVNDLSRQTAEVSSQIGGMTRQTAETKACTMGTFPMREPVPQPQSVPFTWTLNQGMMNGVSSPSPFLPAGPPTTRAGASATFAGFGMDVATPSEAAAAFATGAGPVVGTGAAAAAASPPPKLASTVANMTAPVGAATSRGSRSNHRTISGKNQPATRRGKAKRKSAQTEPTVEATSTAPDLAFCQPATTPGSVTCGTAQTATPLSSIVPETTAWEKNMHGPQCKSPPARCPSSMLHFPLVLQPPFSCSCAFAMMARATPFFPSSPACFEVRTLSSASANTESDDDYGLVGGDGGMAPWPDSALLSQDPPWYEWPDHATDLT</sequence>
<dbReference type="Proteomes" id="UP001303473">
    <property type="component" value="Unassembled WGS sequence"/>
</dbReference>
<evidence type="ECO:0000313" key="3">
    <source>
        <dbReference type="Proteomes" id="UP001303473"/>
    </source>
</evidence>
<proteinExistence type="predicted"/>
<organism evidence="2 3">
    <name type="scientific">Diplogelasinospora grovesii</name>
    <dbReference type="NCBI Taxonomy" id="303347"/>
    <lineage>
        <taxon>Eukaryota</taxon>
        <taxon>Fungi</taxon>
        <taxon>Dikarya</taxon>
        <taxon>Ascomycota</taxon>
        <taxon>Pezizomycotina</taxon>
        <taxon>Sordariomycetes</taxon>
        <taxon>Sordariomycetidae</taxon>
        <taxon>Sordariales</taxon>
        <taxon>Diplogelasinosporaceae</taxon>
        <taxon>Diplogelasinospora</taxon>
    </lineage>
</organism>
<protein>
    <submittedName>
        <fullName evidence="2">Uncharacterized protein</fullName>
    </submittedName>
</protein>
<gene>
    <name evidence="2" type="ORF">QBC46DRAFT_446540</name>
</gene>
<keyword evidence="3" id="KW-1185">Reference proteome</keyword>
<evidence type="ECO:0000313" key="2">
    <source>
        <dbReference type="EMBL" id="KAK3944023.1"/>
    </source>
</evidence>
<accession>A0AAN6NFT4</accession>
<reference evidence="3" key="1">
    <citation type="journal article" date="2023" name="Mol. Phylogenet. Evol.">
        <title>Genome-scale phylogeny and comparative genomics of the fungal order Sordariales.</title>
        <authorList>
            <person name="Hensen N."/>
            <person name="Bonometti L."/>
            <person name="Westerberg I."/>
            <person name="Brannstrom I.O."/>
            <person name="Guillou S."/>
            <person name="Cros-Aarteil S."/>
            <person name="Calhoun S."/>
            <person name="Haridas S."/>
            <person name="Kuo A."/>
            <person name="Mondo S."/>
            <person name="Pangilinan J."/>
            <person name="Riley R."/>
            <person name="LaButti K."/>
            <person name="Andreopoulos B."/>
            <person name="Lipzen A."/>
            <person name="Chen C."/>
            <person name="Yan M."/>
            <person name="Daum C."/>
            <person name="Ng V."/>
            <person name="Clum A."/>
            <person name="Steindorff A."/>
            <person name="Ohm R.A."/>
            <person name="Martin F."/>
            <person name="Silar P."/>
            <person name="Natvig D.O."/>
            <person name="Lalanne C."/>
            <person name="Gautier V."/>
            <person name="Ament-Velasquez S.L."/>
            <person name="Kruys A."/>
            <person name="Hutchinson M.I."/>
            <person name="Powell A.J."/>
            <person name="Barry K."/>
            <person name="Miller A.N."/>
            <person name="Grigoriev I.V."/>
            <person name="Debuchy R."/>
            <person name="Gladieux P."/>
            <person name="Hiltunen Thoren M."/>
            <person name="Johannesson H."/>
        </authorList>
    </citation>
    <scope>NUCLEOTIDE SEQUENCE [LARGE SCALE GENOMIC DNA]</scope>
    <source>
        <strain evidence="3">CBS 340.73</strain>
    </source>
</reference>
<comment type="caution">
    <text evidence="2">The sequence shown here is derived from an EMBL/GenBank/DDBJ whole genome shotgun (WGS) entry which is preliminary data.</text>
</comment>
<name>A0AAN6NFT4_9PEZI</name>
<dbReference type="AlphaFoldDB" id="A0AAN6NFT4"/>